<evidence type="ECO:0000313" key="6">
    <source>
        <dbReference type="Proteomes" id="UP000006296"/>
    </source>
</evidence>
<dbReference type="PANTHER" id="PTHR44757:SF2">
    <property type="entry name" value="BIOFILM ARCHITECTURE MAINTENANCE PROTEIN MBAA"/>
    <property type="match status" value="1"/>
</dbReference>
<feature type="domain" description="EAL" evidence="3">
    <location>
        <begin position="371"/>
        <end position="625"/>
    </location>
</feature>
<feature type="transmembrane region" description="Helical" evidence="2">
    <location>
        <begin position="74"/>
        <end position="95"/>
    </location>
</feature>
<accession>A0AB32ZZE7</accession>
<proteinExistence type="predicted"/>
<feature type="transmembrane region" description="Helical" evidence="2">
    <location>
        <begin position="149"/>
        <end position="171"/>
    </location>
</feature>
<dbReference type="Proteomes" id="UP000006296">
    <property type="component" value="Chromosome"/>
</dbReference>
<dbReference type="InterPro" id="IPR000160">
    <property type="entry name" value="GGDEF_dom"/>
</dbReference>
<feature type="coiled-coil region" evidence="1">
    <location>
        <begin position="171"/>
        <end position="198"/>
    </location>
</feature>
<evidence type="ECO:0000259" key="4">
    <source>
        <dbReference type="PROSITE" id="PS50887"/>
    </source>
</evidence>
<dbReference type="InterPro" id="IPR001633">
    <property type="entry name" value="EAL_dom"/>
</dbReference>
<dbReference type="Gene3D" id="3.30.70.270">
    <property type="match status" value="1"/>
</dbReference>
<reference evidence="6" key="1">
    <citation type="journal article" date="2012" name="Sci. Rep.">
        <title>Genomes of surface isolates of Alteromonas macleodii: the life of a widespread marine opportunistic copiotroph.</title>
        <authorList>
            <person name="Lopez-Perez M."/>
            <person name="Gonzaga A."/>
            <person name="Martin-Cuadrado A.B."/>
            <person name="Onyshchenko O."/>
            <person name="Ghavidel A."/>
            <person name="Ghai R."/>
            <person name="Rodriguez-Valera F."/>
        </authorList>
    </citation>
    <scope>NUCLEOTIDE SEQUENCE [LARGE SCALE GENOMIC DNA]</scope>
    <source>
        <strain evidence="6">English Channel 673</strain>
    </source>
</reference>
<keyword evidence="2" id="KW-0812">Transmembrane</keyword>
<evidence type="ECO:0000256" key="1">
    <source>
        <dbReference type="SAM" id="Coils"/>
    </source>
</evidence>
<dbReference type="SUPFAM" id="SSF141868">
    <property type="entry name" value="EAL domain-like"/>
    <property type="match status" value="1"/>
</dbReference>
<keyword evidence="1" id="KW-0175">Coiled coil</keyword>
<protein>
    <submittedName>
        <fullName evidence="5">Diguanylate cyclase/phosphodiesterase</fullName>
    </submittedName>
</protein>
<dbReference type="Pfam" id="PF00563">
    <property type="entry name" value="EAL"/>
    <property type="match status" value="1"/>
</dbReference>
<dbReference type="SUPFAM" id="SSF55073">
    <property type="entry name" value="Nucleotide cyclase"/>
    <property type="match status" value="1"/>
</dbReference>
<dbReference type="PROSITE" id="PS50883">
    <property type="entry name" value="EAL"/>
    <property type="match status" value="1"/>
</dbReference>
<feature type="transmembrane region" description="Helical" evidence="2">
    <location>
        <begin position="107"/>
        <end position="137"/>
    </location>
</feature>
<dbReference type="CDD" id="cd01948">
    <property type="entry name" value="EAL"/>
    <property type="match status" value="1"/>
</dbReference>
<evidence type="ECO:0000313" key="5">
    <source>
        <dbReference type="EMBL" id="AFT75043.1"/>
    </source>
</evidence>
<dbReference type="KEGG" id="amg:AMEC673_11765"/>
<dbReference type="AlphaFoldDB" id="A0AB32ZZE7"/>
<name>A0AB32ZZE7_ALTME</name>
<dbReference type="InterPro" id="IPR035919">
    <property type="entry name" value="EAL_sf"/>
</dbReference>
<dbReference type="NCBIfam" id="TIGR00254">
    <property type="entry name" value="GGDEF"/>
    <property type="match status" value="1"/>
</dbReference>
<feature type="transmembrane region" description="Helical" evidence="2">
    <location>
        <begin position="49"/>
        <end position="68"/>
    </location>
</feature>
<dbReference type="SMART" id="SM00267">
    <property type="entry name" value="GGDEF"/>
    <property type="match status" value="1"/>
</dbReference>
<keyword evidence="2" id="KW-1133">Transmembrane helix</keyword>
<dbReference type="EMBL" id="CP003844">
    <property type="protein sequence ID" value="AFT75043.1"/>
    <property type="molecule type" value="Genomic_DNA"/>
</dbReference>
<dbReference type="PROSITE" id="PS50887">
    <property type="entry name" value="GGDEF"/>
    <property type="match status" value="1"/>
</dbReference>
<dbReference type="Pfam" id="PF00990">
    <property type="entry name" value="GGDEF"/>
    <property type="match status" value="1"/>
</dbReference>
<dbReference type="InterPro" id="IPR052155">
    <property type="entry name" value="Biofilm_reg_signaling"/>
</dbReference>
<dbReference type="Gene3D" id="3.20.20.450">
    <property type="entry name" value="EAL domain"/>
    <property type="match status" value="1"/>
</dbReference>
<dbReference type="CDD" id="cd01949">
    <property type="entry name" value="GGDEF"/>
    <property type="match status" value="1"/>
</dbReference>
<dbReference type="SMART" id="SM00052">
    <property type="entry name" value="EAL"/>
    <property type="match status" value="1"/>
</dbReference>
<evidence type="ECO:0000259" key="3">
    <source>
        <dbReference type="PROSITE" id="PS50883"/>
    </source>
</evidence>
<dbReference type="RefSeq" id="WP_014976853.1">
    <property type="nucleotide sequence ID" value="NC_018678.1"/>
</dbReference>
<evidence type="ECO:0000256" key="2">
    <source>
        <dbReference type="SAM" id="Phobius"/>
    </source>
</evidence>
<dbReference type="PANTHER" id="PTHR44757">
    <property type="entry name" value="DIGUANYLATE CYCLASE DGCP"/>
    <property type="match status" value="1"/>
</dbReference>
<dbReference type="InterPro" id="IPR029787">
    <property type="entry name" value="Nucleotide_cyclase"/>
</dbReference>
<organism evidence="5 6">
    <name type="scientific">Alteromonas macleodii (strain English Channel 673)</name>
    <dbReference type="NCBI Taxonomy" id="1004788"/>
    <lineage>
        <taxon>Bacteria</taxon>
        <taxon>Pseudomonadati</taxon>
        <taxon>Pseudomonadota</taxon>
        <taxon>Gammaproteobacteria</taxon>
        <taxon>Alteromonadales</taxon>
        <taxon>Alteromonadaceae</taxon>
        <taxon>Alteromonas/Salinimonas group</taxon>
        <taxon>Alteromonas</taxon>
    </lineage>
</organism>
<sequence length="627" mass="69632">MQVKDFFSSSAKLADLTSLRRRRVIQISAVTGFGLFASSLVARGITFDIFLLGLFSLIVTGSLAYKYYVTTSSYLLLGAMSSMLFALSATGAGVFDIAMIGYPGVIIFAALLGGIALFGTVLSLVLLQCITLTWLIMHDVVTPNPPILSWSHVLFIMVIYVITGFSVFILIQDIRRLMQSLQQEVSKVEQNRAHIQHLAHHDPLTNLPNRILGERLFNEKLRESEEKGLQLALLFIDLDNFKPVNDALGHAAGDRFLQKISQTITDHLSTKQSLIRFGGDEFIVLAPEISDKSEIDDLCKNLITWCSNEFEVLQTKVVVSGSIGVAQAPYDGIKFKQLCRKADIAMYEAKRNGRNRYEYYDVRFDEENDEKFTLIQRLRPAVQANEFEVYYQPLIDLASNKVQAVEALLRWPQKDGSMIFPDKFIPLAESSGLIIPLGAWVLNQACEFCAKQHENGHTNLTVAVNLSFAQFKDGTLPAVVEQALQNSQLAPQFLELELTETILADENGTTGEQLEAIKSLGVHFAIDDFGTGYSNLNYLQTFSARKLKIDRIFINTLGIGENDAPLVAAIISIADSLGMKAVAEGIESKPALEKLIKMGCDLGQGYYWSKPLPAPEVERFLSNHPTK</sequence>
<feature type="domain" description="GGDEF" evidence="4">
    <location>
        <begin position="229"/>
        <end position="362"/>
    </location>
</feature>
<dbReference type="InterPro" id="IPR043128">
    <property type="entry name" value="Rev_trsase/Diguanyl_cyclase"/>
</dbReference>
<keyword evidence="2" id="KW-0472">Membrane</keyword>
<gene>
    <name evidence="5" type="ordered locus">AMEC673_11765</name>
</gene>